<dbReference type="PROSITE" id="PS50053">
    <property type="entry name" value="UBIQUITIN_2"/>
    <property type="match status" value="1"/>
</dbReference>
<dbReference type="EMBL" id="CAJNOH010000632">
    <property type="protein sequence ID" value="CAF1092334.1"/>
    <property type="molecule type" value="Genomic_DNA"/>
</dbReference>
<sequence>MSLDSDTNDNETILAAAFSAILGKEILPESNVPQQTQQHINKISIFDQHLTCFVYGKVGKQDTNKDESFMTIYITILTTKTSFPCTIECDASVDKLKQIIYEKEGILRNKQNLIYCGQEIDEGHLLSEYDIQESSEITVVRLRAMNSDDLLVLDKTALDSSYDYDFTNINDNGKRFTRGGIEYHRPCGWKRYAFKVTGKYENEIWLGSNNSSDEWPVSYHGTKHDAVNSIAQIGYDLTKHQRFAHGRGIYSTPDVNIAKGFAKSFAKDGQQYLVILQNRVNPKNLIKLSHEETGNGDYWISPDAADIRPYGVCIMKKS</sequence>
<protein>
    <recommendedName>
        <fullName evidence="1">Ubiquitin-like domain-containing protein</fullName>
    </recommendedName>
</protein>
<dbReference type="AlphaFoldDB" id="A0A814NIE8"/>
<keyword evidence="5" id="KW-1185">Reference proteome</keyword>
<gene>
    <name evidence="3" type="ORF">JXQ802_LOCUS31290</name>
    <name evidence="2" type="ORF">PYM288_LOCUS19243</name>
</gene>
<evidence type="ECO:0000313" key="4">
    <source>
        <dbReference type="Proteomes" id="UP000663854"/>
    </source>
</evidence>
<accession>A0A814NIE8</accession>
<dbReference type="CDD" id="cd17039">
    <property type="entry name" value="Ubl_ubiquitin_like"/>
    <property type="match status" value="1"/>
</dbReference>
<dbReference type="EMBL" id="CAJNOL010001317">
    <property type="protein sequence ID" value="CAF1335452.1"/>
    <property type="molecule type" value="Genomic_DNA"/>
</dbReference>
<evidence type="ECO:0000313" key="3">
    <source>
        <dbReference type="EMBL" id="CAF1335452.1"/>
    </source>
</evidence>
<evidence type="ECO:0000259" key="1">
    <source>
        <dbReference type="PROSITE" id="PS50053"/>
    </source>
</evidence>
<evidence type="ECO:0000313" key="5">
    <source>
        <dbReference type="Proteomes" id="UP000663870"/>
    </source>
</evidence>
<dbReference type="PANTHER" id="PTHR36649:SF28">
    <property type="entry name" value="UBIQUITIN-LIKE DOMAIN-CONTAINING PROTEIN"/>
    <property type="match status" value="1"/>
</dbReference>
<dbReference type="InterPro" id="IPR029071">
    <property type="entry name" value="Ubiquitin-like_domsf"/>
</dbReference>
<dbReference type="SUPFAM" id="SSF56399">
    <property type="entry name" value="ADP-ribosylation"/>
    <property type="match status" value="1"/>
</dbReference>
<dbReference type="Gene3D" id="3.10.20.90">
    <property type="entry name" value="Phosphatidylinositol 3-kinase Catalytic Subunit, Chain A, domain 1"/>
    <property type="match status" value="1"/>
</dbReference>
<dbReference type="Proteomes" id="UP000663854">
    <property type="component" value="Unassembled WGS sequence"/>
</dbReference>
<comment type="caution">
    <text evidence="2">The sequence shown here is derived from an EMBL/GenBank/DDBJ whole genome shotgun (WGS) entry which is preliminary data.</text>
</comment>
<proteinExistence type="predicted"/>
<dbReference type="Proteomes" id="UP000663870">
    <property type="component" value="Unassembled WGS sequence"/>
</dbReference>
<dbReference type="PANTHER" id="PTHR36649">
    <property type="entry name" value="UBIQUITIN-LIKE DOMAIN-CONTAINING PROTEIN"/>
    <property type="match status" value="1"/>
</dbReference>
<name>A0A814NIE8_9BILA</name>
<evidence type="ECO:0000313" key="2">
    <source>
        <dbReference type="EMBL" id="CAF1092334.1"/>
    </source>
</evidence>
<reference evidence="2" key="1">
    <citation type="submission" date="2021-02" db="EMBL/GenBank/DDBJ databases">
        <authorList>
            <person name="Nowell W R."/>
        </authorList>
    </citation>
    <scope>NUCLEOTIDE SEQUENCE</scope>
</reference>
<organism evidence="2 4">
    <name type="scientific">Rotaria sordida</name>
    <dbReference type="NCBI Taxonomy" id="392033"/>
    <lineage>
        <taxon>Eukaryota</taxon>
        <taxon>Metazoa</taxon>
        <taxon>Spiralia</taxon>
        <taxon>Gnathifera</taxon>
        <taxon>Rotifera</taxon>
        <taxon>Eurotatoria</taxon>
        <taxon>Bdelloidea</taxon>
        <taxon>Philodinida</taxon>
        <taxon>Philodinidae</taxon>
        <taxon>Rotaria</taxon>
    </lineage>
</organism>
<dbReference type="Pfam" id="PF00240">
    <property type="entry name" value="ubiquitin"/>
    <property type="match status" value="1"/>
</dbReference>
<dbReference type="SUPFAM" id="SSF54236">
    <property type="entry name" value="Ubiquitin-like"/>
    <property type="match status" value="1"/>
</dbReference>
<feature type="domain" description="Ubiquitin-like" evidence="1">
    <location>
        <begin position="70"/>
        <end position="140"/>
    </location>
</feature>
<dbReference type="InterPro" id="IPR000626">
    <property type="entry name" value="Ubiquitin-like_dom"/>
</dbReference>
<dbReference type="Gene3D" id="3.90.228.10">
    <property type="match status" value="1"/>
</dbReference>
<dbReference type="SMART" id="SM00213">
    <property type="entry name" value="UBQ"/>
    <property type="match status" value="1"/>
</dbReference>